<protein>
    <submittedName>
        <fullName evidence="1">Uncharacterized protein</fullName>
    </submittedName>
</protein>
<dbReference type="AlphaFoldDB" id="A0A381ZMX3"/>
<reference evidence="1" key="1">
    <citation type="submission" date="2018-05" db="EMBL/GenBank/DDBJ databases">
        <authorList>
            <person name="Lanie J.A."/>
            <person name="Ng W.-L."/>
            <person name="Kazmierczak K.M."/>
            <person name="Andrzejewski T.M."/>
            <person name="Davidsen T.M."/>
            <person name="Wayne K.J."/>
            <person name="Tettelin H."/>
            <person name="Glass J.I."/>
            <person name="Rusch D."/>
            <person name="Podicherti R."/>
            <person name="Tsui H.-C.T."/>
            <person name="Winkler M.E."/>
        </authorList>
    </citation>
    <scope>NUCLEOTIDE SEQUENCE</scope>
</reference>
<dbReference type="EMBL" id="UINC01021789">
    <property type="protein sequence ID" value="SVA90103.1"/>
    <property type="molecule type" value="Genomic_DNA"/>
</dbReference>
<accession>A0A381ZMX3</accession>
<name>A0A381ZMX3_9ZZZZ</name>
<gene>
    <name evidence="1" type="ORF">METZ01_LOCUS142957</name>
</gene>
<proteinExistence type="predicted"/>
<sequence length="68" mass="7531">MLTGEILANEGDVIRSGTAEVVGYLFQESIQREDQDVLIMAFPIVGRRWKVSRLTIRVPSCSHPTAGD</sequence>
<organism evidence="1">
    <name type="scientific">marine metagenome</name>
    <dbReference type="NCBI Taxonomy" id="408172"/>
    <lineage>
        <taxon>unclassified sequences</taxon>
        <taxon>metagenomes</taxon>
        <taxon>ecological metagenomes</taxon>
    </lineage>
</organism>
<evidence type="ECO:0000313" key="1">
    <source>
        <dbReference type="EMBL" id="SVA90103.1"/>
    </source>
</evidence>